<comment type="catalytic activity">
    <reaction evidence="9 10">
        <text>hydrogencarbonate + L-glutamine + 2 ATP + H2O = carbamoyl phosphate + L-glutamate + 2 ADP + phosphate + 2 H(+)</text>
        <dbReference type="Rhea" id="RHEA:18633"/>
        <dbReference type="ChEBI" id="CHEBI:15377"/>
        <dbReference type="ChEBI" id="CHEBI:15378"/>
        <dbReference type="ChEBI" id="CHEBI:17544"/>
        <dbReference type="ChEBI" id="CHEBI:29985"/>
        <dbReference type="ChEBI" id="CHEBI:30616"/>
        <dbReference type="ChEBI" id="CHEBI:43474"/>
        <dbReference type="ChEBI" id="CHEBI:58228"/>
        <dbReference type="ChEBI" id="CHEBI:58359"/>
        <dbReference type="ChEBI" id="CHEBI:456216"/>
        <dbReference type="EC" id="6.3.5.5"/>
    </reaction>
</comment>
<dbReference type="InterPro" id="IPR035686">
    <property type="entry name" value="CPSase_GATase1"/>
</dbReference>
<dbReference type="Gene3D" id="3.40.50.880">
    <property type="match status" value="1"/>
</dbReference>
<dbReference type="GO" id="GO:0006526">
    <property type="term" value="P:L-arginine biosynthetic process"/>
    <property type="evidence" value="ECO:0007669"/>
    <property type="project" value="UniProtKB-UniRule"/>
</dbReference>
<accession>A0A520KR57</accession>
<feature type="domain" description="Carbamoyl-phosphate synthase small subunit N-terminal" evidence="11">
    <location>
        <begin position="1"/>
        <end position="125"/>
    </location>
</feature>
<feature type="active site" description="Nucleophile" evidence="10">
    <location>
        <position position="242"/>
    </location>
</feature>
<sequence length="351" mass="38999">MNAILAMEDGTIYNGKGIGNRKLVTGEIVFTTAMTGYEESLTDPSFKGQILLFTYPLIGNYGVNKDRFQSDRIQAEGVVVREFCDTPSNIKELIREEGKLGISDIDTRDITIKIRDQGVMRACLAIGDYNDEEVLDAAKSAPYISDLDLIEQVSCKDKYRVRGDGKKIAVLDLGIKRSIIKYLADNGFDLYIYPHNTTVKEIDECEPDAIFFSNGPGDPKKAKNAINIVKHFLGIKPLIGICLGHQIVCLGAGGDTYKLKFGHRGGNHPVKNLKTGNVFITSQNHGFAVDENSFDKDSKIEITEINVNDNTVEGLHSNYLNILTVQYHPEATPGPQDSKKKFLYDLKRIIM</sequence>
<dbReference type="Gene3D" id="3.50.30.20">
    <property type="entry name" value="Carbamoyl-phosphate synthase small subunit, N-terminal domain"/>
    <property type="match status" value="1"/>
</dbReference>
<evidence type="ECO:0000256" key="8">
    <source>
        <dbReference type="ARBA" id="ARBA00022975"/>
    </source>
</evidence>
<dbReference type="EC" id="6.3.5.5" evidence="10"/>
<proteinExistence type="inferred from homology"/>
<dbReference type="InterPro" id="IPR002474">
    <property type="entry name" value="CarbamoylP_synth_ssu_N"/>
</dbReference>
<dbReference type="HAMAP" id="MF_01209">
    <property type="entry name" value="CPSase_S_chain"/>
    <property type="match status" value="1"/>
</dbReference>
<dbReference type="SMART" id="SM01097">
    <property type="entry name" value="CPSase_sm_chain"/>
    <property type="match status" value="1"/>
</dbReference>
<name>A0A520KR57_METT2</name>
<dbReference type="SUPFAM" id="SSF52021">
    <property type="entry name" value="Carbamoyl phosphate synthetase, small subunit N-terminal domain"/>
    <property type="match status" value="1"/>
</dbReference>
<feature type="binding site" evidence="10">
    <location>
        <position position="215"/>
    </location>
    <ligand>
        <name>L-glutamine</name>
        <dbReference type="ChEBI" id="CHEBI:58359"/>
    </ligand>
</feature>
<dbReference type="PROSITE" id="PS51273">
    <property type="entry name" value="GATASE_TYPE_1"/>
    <property type="match status" value="1"/>
</dbReference>
<dbReference type="GO" id="GO:0044205">
    <property type="term" value="P:'de novo' UMP biosynthetic process"/>
    <property type="evidence" value="ECO:0007669"/>
    <property type="project" value="UniProtKB-UniRule"/>
</dbReference>
<dbReference type="PRINTS" id="PR00097">
    <property type="entry name" value="ANTSNTHASEII"/>
</dbReference>
<dbReference type="InterPro" id="IPR050472">
    <property type="entry name" value="Anth_synth/Amidotransfase"/>
</dbReference>
<evidence type="ECO:0000256" key="3">
    <source>
        <dbReference type="ARBA" id="ARBA00022571"/>
    </source>
</evidence>
<evidence type="ECO:0000313" key="13">
    <source>
        <dbReference type="Proteomes" id="UP000317158"/>
    </source>
</evidence>
<feature type="binding site" evidence="10">
    <location>
        <position position="243"/>
    </location>
    <ligand>
        <name>L-glutamine</name>
        <dbReference type="ChEBI" id="CHEBI:58359"/>
    </ligand>
</feature>
<dbReference type="Pfam" id="PF00117">
    <property type="entry name" value="GATase"/>
    <property type="match status" value="1"/>
</dbReference>
<evidence type="ECO:0000313" key="12">
    <source>
        <dbReference type="EMBL" id="RZN64103.1"/>
    </source>
</evidence>
<dbReference type="GO" id="GO:0004359">
    <property type="term" value="F:glutaminase activity"/>
    <property type="evidence" value="ECO:0007669"/>
    <property type="project" value="RHEA"/>
</dbReference>
<evidence type="ECO:0000256" key="10">
    <source>
        <dbReference type="HAMAP-Rule" id="MF_01209"/>
    </source>
</evidence>
<feature type="region of interest" description="CPSase" evidence="10">
    <location>
        <begin position="1"/>
        <end position="166"/>
    </location>
</feature>
<evidence type="ECO:0000259" key="11">
    <source>
        <dbReference type="SMART" id="SM01097"/>
    </source>
</evidence>
<dbReference type="SUPFAM" id="SSF52317">
    <property type="entry name" value="Class I glutamine amidotransferase-like"/>
    <property type="match status" value="1"/>
</dbReference>
<dbReference type="InterPro" id="IPR006274">
    <property type="entry name" value="CarbamoylP_synth_ssu"/>
</dbReference>
<feature type="active site" evidence="10">
    <location>
        <position position="328"/>
    </location>
</feature>
<dbReference type="InterPro" id="IPR029062">
    <property type="entry name" value="Class_I_gatase-like"/>
</dbReference>
<dbReference type="NCBIfam" id="NF009475">
    <property type="entry name" value="PRK12838.1"/>
    <property type="match status" value="1"/>
</dbReference>
<dbReference type="GO" id="GO:0006541">
    <property type="term" value="P:glutamine metabolic process"/>
    <property type="evidence" value="ECO:0007669"/>
    <property type="project" value="InterPro"/>
</dbReference>
<dbReference type="PRINTS" id="PR00099">
    <property type="entry name" value="CPSGATASE"/>
</dbReference>
<keyword evidence="6 10" id="KW-0067">ATP-binding</keyword>
<evidence type="ECO:0000256" key="9">
    <source>
        <dbReference type="ARBA" id="ARBA00048816"/>
    </source>
</evidence>
<comment type="pathway">
    <text evidence="1 10">Amino-acid biosynthesis; L-arginine biosynthesis; carbamoyl phosphate from bicarbonate: step 1/1.</text>
</comment>
<dbReference type="PANTHER" id="PTHR43418:SF7">
    <property type="entry name" value="CARBAMOYL-PHOSPHATE SYNTHASE SMALL CHAIN"/>
    <property type="match status" value="1"/>
</dbReference>
<organism evidence="12 13">
    <name type="scientific">Methanoliparum thermophilum</name>
    <dbReference type="NCBI Taxonomy" id="2491083"/>
    <lineage>
        <taxon>Archaea</taxon>
        <taxon>Methanobacteriati</taxon>
        <taxon>Methanobacteriota</taxon>
        <taxon>Candidatus Methanoliparia</taxon>
        <taxon>Candidatus Methanoliparales</taxon>
        <taxon>Candidatus Methanoliparaceae</taxon>
        <taxon>Candidatus Methanoliparum</taxon>
    </lineage>
</organism>
<keyword evidence="4 10" id="KW-0436">Ligase</keyword>
<evidence type="ECO:0000256" key="7">
    <source>
        <dbReference type="ARBA" id="ARBA00022962"/>
    </source>
</evidence>
<keyword evidence="10" id="KW-0028">Amino-acid biosynthesis</keyword>
<comment type="subunit">
    <text evidence="10">Composed of two chains; the small (or glutamine) chain promotes the hydrolysis of glutamine to ammonia, which is used by the large (or ammonia) chain to synthesize carbamoyl phosphate. Tetramer of heterodimers (alpha,beta)4.</text>
</comment>
<evidence type="ECO:0000256" key="1">
    <source>
        <dbReference type="ARBA" id="ARBA00005077"/>
    </source>
</evidence>
<feature type="binding site" evidence="10">
    <location>
        <position position="287"/>
    </location>
    <ligand>
        <name>L-glutamine</name>
        <dbReference type="ChEBI" id="CHEBI:58359"/>
    </ligand>
</feature>
<evidence type="ECO:0000256" key="2">
    <source>
        <dbReference type="ARBA" id="ARBA00007800"/>
    </source>
</evidence>
<dbReference type="Proteomes" id="UP000317158">
    <property type="component" value="Unassembled WGS sequence"/>
</dbReference>
<feature type="binding site" evidence="10">
    <location>
        <position position="284"/>
    </location>
    <ligand>
        <name>L-glutamine</name>
        <dbReference type="ChEBI" id="CHEBI:58359"/>
    </ligand>
</feature>
<comment type="caution">
    <text evidence="12">The sequence shown here is derived from an EMBL/GenBank/DDBJ whole genome shotgun (WGS) entry which is preliminary data.</text>
</comment>
<dbReference type="PRINTS" id="PR00096">
    <property type="entry name" value="GATASE"/>
</dbReference>
<reference evidence="12 13" key="1">
    <citation type="journal article" date="2019" name="Nat. Microbiol.">
        <title>Wide diversity of methane and short-chain alkane metabolisms in uncultured archaea.</title>
        <authorList>
            <person name="Borrel G."/>
            <person name="Adam P.S."/>
            <person name="McKay L.J."/>
            <person name="Chen L.X."/>
            <person name="Sierra-Garcia I.N."/>
            <person name="Sieber C.M."/>
            <person name="Letourneur Q."/>
            <person name="Ghozlane A."/>
            <person name="Andersen G.L."/>
            <person name="Li W.J."/>
            <person name="Hallam S.J."/>
            <person name="Muyzer G."/>
            <person name="de Oliveira V.M."/>
            <person name="Inskeep W.P."/>
            <person name="Banfield J.F."/>
            <person name="Gribaldo S."/>
        </authorList>
    </citation>
    <scope>NUCLEOTIDE SEQUENCE [LARGE SCALE GENOMIC DNA]</scope>
    <source>
        <strain evidence="12">NM1a</strain>
    </source>
</reference>
<protein>
    <recommendedName>
        <fullName evidence="10">Carbamoyl phosphate synthase small chain</fullName>
        <ecNumber evidence="10">6.3.5.5</ecNumber>
    </recommendedName>
    <alternativeName>
        <fullName evidence="10">Carbamoyl phosphate synthetase glutamine chain</fullName>
    </alternativeName>
</protein>
<gene>
    <name evidence="10" type="primary">carA</name>
    <name evidence="12" type="ORF">EF806_05660</name>
</gene>
<dbReference type="GO" id="GO:0006207">
    <property type="term" value="P:'de novo' pyrimidine nucleobase biosynthetic process"/>
    <property type="evidence" value="ECO:0007669"/>
    <property type="project" value="InterPro"/>
</dbReference>
<dbReference type="AlphaFoldDB" id="A0A520KR57"/>
<evidence type="ECO:0000256" key="6">
    <source>
        <dbReference type="ARBA" id="ARBA00022840"/>
    </source>
</evidence>
<keyword evidence="8 10" id="KW-0665">Pyrimidine biosynthesis</keyword>
<evidence type="ECO:0000256" key="5">
    <source>
        <dbReference type="ARBA" id="ARBA00022741"/>
    </source>
</evidence>
<keyword evidence="3 10" id="KW-0055">Arginine biosynthesis</keyword>
<feature type="binding site" evidence="10">
    <location>
        <position position="217"/>
    </location>
    <ligand>
        <name>L-glutamine</name>
        <dbReference type="ChEBI" id="CHEBI:58359"/>
    </ligand>
</feature>
<comment type="similarity">
    <text evidence="2 10">Belongs to the CarA family.</text>
</comment>
<dbReference type="Pfam" id="PF00988">
    <property type="entry name" value="CPSase_sm_chain"/>
    <property type="match status" value="1"/>
</dbReference>
<dbReference type="GO" id="GO:0005524">
    <property type="term" value="F:ATP binding"/>
    <property type="evidence" value="ECO:0007669"/>
    <property type="project" value="UniProtKB-UniRule"/>
</dbReference>
<feature type="active site" evidence="10">
    <location>
        <position position="330"/>
    </location>
</feature>
<comment type="catalytic activity">
    <reaction evidence="10">
        <text>L-glutamine + H2O = L-glutamate + NH4(+)</text>
        <dbReference type="Rhea" id="RHEA:15889"/>
        <dbReference type="ChEBI" id="CHEBI:15377"/>
        <dbReference type="ChEBI" id="CHEBI:28938"/>
        <dbReference type="ChEBI" id="CHEBI:29985"/>
        <dbReference type="ChEBI" id="CHEBI:58359"/>
    </reaction>
</comment>
<dbReference type="UniPathway" id="UPA00068">
    <property type="reaction ID" value="UER00171"/>
</dbReference>
<dbReference type="CDD" id="cd01744">
    <property type="entry name" value="GATase1_CPSase"/>
    <property type="match status" value="1"/>
</dbReference>
<dbReference type="EMBL" id="RXIF01000010">
    <property type="protein sequence ID" value="RZN64103.1"/>
    <property type="molecule type" value="Genomic_DNA"/>
</dbReference>
<feature type="binding site" evidence="10">
    <location>
        <position position="286"/>
    </location>
    <ligand>
        <name>L-glutamine</name>
        <dbReference type="ChEBI" id="CHEBI:58359"/>
    </ligand>
</feature>
<keyword evidence="7 10" id="KW-0315">Glutamine amidotransferase</keyword>
<dbReference type="InterPro" id="IPR017926">
    <property type="entry name" value="GATASE"/>
</dbReference>
<dbReference type="PANTHER" id="PTHR43418">
    <property type="entry name" value="MULTIFUNCTIONAL TRYPTOPHAN BIOSYNTHESIS PROTEIN-RELATED"/>
    <property type="match status" value="1"/>
</dbReference>
<dbReference type="UniPathway" id="UPA00070">
    <property type="reaction ID" value="UER00115"/>
</dbReference>
<feature type="binding site" evidence="10">
    <location>
        <position position="246"/>
    </location>
    <ligand>
        <name>L-glutamine</name>
        <dbReference type="ChEBI" id="CHEBI:58359"/>
    </ligand>
</feature>
<feature type="binding site" evidence="10">
    <location>
        <position position="45"/>
    </location>
    <ligand>
        <name>L-glutamine</name>
        <dbReference type="ChEBI" id="CHEBI:58359"/>
    </ligand>
</feature>
<dbReference type="NCBIfam" id="TIGR01368">
    <property type="entry name" value="CPSaseIIsmall"/>
    <property type="match status" value="1"/>
</dbReference>
<keyword evidence="5 10" id="KW-0547">Nucleotide-binding</keyword>
<comment type="function">
    <text evidence="10">Small subunit of the glutamine-dependent carbamoyl phosphate synthetase (CPSase). CPSase catalyzes the formation of carbamoyl phosphate from the ammonia moiety of glutamine, carbonate, and phosphate donated by ATP, constituting the first step of 2 biosynthetic pathways, one leading to arginine and/or urea and the other to pyrimidine nucleotides. The small subunit (glutamine amidotransferase) binds and cleaves glutamine to supply the large subunit with the substrate ammonia.</text>
</comment>
<evidence type="ECO:0000256" key="4">
    <source>
        <dbReference type="ARBA" id="ARBA00022598"/>
    </source>
</evidence>
<dbReference type="InterPro" id="IPR036480">
    <property type="entry name" value="CarbP_synth_ssu_N_sf"/>
</dbReference>
<dbReference type="GO" id="GO:0004088">
    <property type="term" value="F:carbamoyl-phosphate synthase (glutamine-hydrolyzing) activity"/>
    <property type="evidence" value="ECO:0007669"/>
    <property type="project" value="UniProtKB-UniRule"/>
</dbReference>
<comment type="pathway">
    <text evidence="10">Pyrimidine metabolism; UMP biosynthesis via de novo pathway; (S)-dihydroorotate from bicarbonate: step 1/3.</text>
</comment>